<dbReference type="PANTHER" id="PTHR11620">
    <property type="entry name" value="60S RIBOSOMAL PROTEIN L23A"/>
    <property type="match status" value="1"/>
</dbReference>
<dbReference type="NCBIfam" id="NF004363">
    <property type="entry name" value="PRK05738.2-4"/>
    <property type="match status" value="1"/>
</dbReference>
<dbReference type="EMBL" id="CP001682">
    <property type="protein sequence ID" value="ACU94691.1"/>
    <property type="molecule type" value="Genomic_DNA"/>
</dbReference>
<dbReference type="GO" id="GO:0006412">
    <property type="term" value="P:translation"/>
    <property type="evidence" value="ECO:0007669"/>
    <property type="project" value="UniProtKB-UniRule"/>
</dbReference>
<proteinExistence type="inferred from homology"/>
<dbReference type="KEGG" id="ccu:Ccur_10000"/>
<dbReference type="Gene3D" id="3.30.70.330">
    <property type="match status" value="1"/>
</dbReference>
<dbReference type="InterPro" id="IPR012677">
    <property type="entry name" value="Nucleotide-bd_a/b_plait_sf"/>
</dbReference>
<dbReference type="GO" id="GO:0003735">
    <property type="term" value="F:structural constituent of ribosome"/>
    <property type="evidence" value="ECO:0007669"/>
    <property type="project" value="InterPro"/>
</dbReference>
<dbReference type="OrthoDB" id="9793353at2"/>
<keyword evidence="4 6" id="KW-0689">Ribosomal protein</keyword>
<dbReference type="HAMAP" id="MF_01369_B">
    <property type="entry name" value="Ribosomal_uL23_B"/>
    <property type="match status" value="1"/>
</dbReference>
<dbReference type="GO" id="GO:0005840">
    <property type="term" value="C:ribosome"/>
    <property type="evidence" value="ECO:0007669"/>
    <property type="project" value="UniProtKB-KW"/>
</dbReference>
<accession>C7MP51</accession>
<dbReference type="InterPro" id="IPR012678">
    <property type="entry name" value="Ribosomal_uL23/eL15/eS24_sf"/>
</dbReference>
<dbReference type="Pfam" id="PF00276">
    <property type="entry name" value="Ribosomal_L23"/>
    <property type="match status" value="1"/>
</dbReference>
<comment type="subunit">
    <text evidence="6">Part of the 50S ribosomal subunit. Contacts protein L29, and trigger factor when it is bound to the ribosome.</text>
</comment>
<keyword evidence="2 6" id="KW-0699">rRNA-binding</keyword>
<dbReference type="HOGENOM" id="CLU_037562_3_2_11"/>
<dbReference type="NCBIfam" id="NF004364">
    <property type="entry name" value="PRK05738.2-5"/>
    <property type="match status" value="1"/>
</dbReference>
<evidence type="ECO:0000256" key="5">
    <source>
        <dbReference type="ARBA" id="ARBA00023274"/>
    </source>
</evidence>
<evidence type="ECO:0000256" key="3">
    <source>
        <dbReference type="ARBA" id="ARBA00022884"/>
    </source>
</evidence>
<dbReference type="SUPFAM" id="SSF54189">
    <property type="entry name" value="Ribosomal proteins S24e, L23 and L15e"/>
    <property type="match status" value="1"/>
</dbReference>
<dbReference type="FunFam" id="3.30.70.330:FF:000001">
    <property type="entry name" value="50S ribosomal protein L23"/>
    <property type="match status" value="1"/>
</dbReference>
<dbReference type="eggNOG" id="COG0089">
    <property type="taxonomic scope" value="Bacteria"/>
</dbReference>
<dbReference type="STRING" id="469378.Ccur_10000"/>
<evidence type="ECO:0000256" key="6">
    <source>
        <dbReference type="HAMAP-Rule" id="MF_01369"/>
    </source>
</evidence>
<dbReference type="InterPro" id="IPR013025">
    <property type="entry name" value="Ribosomal_uL23-like"/>
</dbReference>
<comment type="function">
    <text evidence="6">One of the early assembly proteins it binds 23S rRNA. One of the proteins that surrounds the polypeptide exit tunnel on the outside of the ribosome. Forms the main docking site for trigger factor binding to the ribosome.</text>
</comment>
<reference evidence="7 8" key="1">
    <citation type="journal article" date="2009" name="Stand. Genomic Sci.">
        <title>Complete genome sequence of Cryptobacterium curtum type strain (12-3).</title>
        <authorList>
            <person name="Mavrommatis K."/>
            <person name="Pukall R."/>
            <person name="Rohde C."/>
            <person name="Chen F."/>
            <person name="Sims D."/>
            <person name="Brettin T."/>
            <person name="Kuske C."/>
            <person name="Detter J.C."/>
            <person name="Han C."/>
            <person name="Lapidus A."/>
            <person name="Copeland A."/>
            <person name="Glavina Del Rio T."/>
            <person name="Nolan M."/>
            <person name="Lucas S."/>
            <person name="Tice H."/>
            <person name="Cheng J.F."/>
            <person name="Bruce D."/>
            <person name="Goodwin L."/>
            <person name="Pitluck S."/>
            <person name="Ovchinnikova G."/>
            <person name="Pati A."/>
            <person name="Ivanova N."/>
            <person name="Chen A."/>
            <person name="Palaniappan K."/>
            <person name="Chain P."/>
            <person name="D'haeseleer P."/>
            <person name="Goker M."/>
            <person name="Bristow J."/>
            <person name="Eisen J.A."/>
            <person name="Markowitz V."/>
            <person name="Hugenholtz P."/>
            <person name="Rohde M."/>
            <person name="Klenk H.P."/>
            <person name="Kyrpides N.C."/>
        </authorList>
    </citation>
    <scope>NUCLEOTIDE SEQUENCE [LARGE SCALE GENOMIC DNA]</scope>
    <source>
        <strain evidence="8">ATCC 700683 / DSM 15641 / 12-3</strain>
    </source>
</reference>
<dbReference type="GO" id="GO:1990904">
    <property type="term" value="C:ribonucleoprotein complex"/>
    <property type="evidence" value="ECO:0007669"/>
    <property type="project" value="UniProtKB-KW"/>
</dbReference>
<evidence type="ECO:0000256" key="2">
    <source>
        <dbReference type="ARBA" id="ARBA00022730"/>
    </source>
</evidence>
<dbReference type="Proteomes" id="UP000000954">
    <property type="component" value="Chromosome"/>
</dbReference>
<dbReference type="AlphaFoldDB" id="C7MP51"/>
<dbReference type="GO" id="GO:0019843">
    <property type="term" value="F:rRNA binding"/>
    <property type="evidence" value="ECO:0007669"/>
    <property type="project" value="UniProtKB-UniRule"/>
</dbReference>
<evidence type="ECO:0000256" key="4">
    <source>
        <dbReference type="ARBA" id="ARBA00022980"/>
    </source>
</evidence>
<evidence type="ECO:0000256" key="1">
    <source>
        <dbReference type="ARBA" id="ARBA00006700"/>
    </source>
</evidence>
<evidence type="ECO:0000313" key="7">
    <source>
        <dbReference type="EMBL" id="ACU94691.1"/>
    </source>
</evidence>
<evidence type="ECO:0000313" key="8">
    <source>
        <dbReference type="Proteomes" id="UP000000954"/>
    </source>
</evidence>
<organism evidence="7 8">
    <name type="scientific">Cryptobacterium curtum (strain ATCC 700683 / DSM 15641 / CCUG 43107 / 12-3)</name>
    <dbReference type="NCBI Taxonomy" id="469378"/>
    <lineage>
        <taxon>Bacteria</taxon>
        <taxon>Bacillati</taxon>
        <taxon>Actinomycetota</taxon>
        <taxon>Coriobacteriia</taxon>
        <taxon>Eggerthellales</taxon>
        <taxon>Eggerthellaceae</taxon>
        <taxon>Cryptobacterium</taxon>
    </lineage>
</organism>
<dbReference type="RefSeq" id="WP_012803377.1">
    <property type="nucleotide sequence ID" value="NC_013170.1"/>
</dbReference>
<protein>
    <recommendedName>
        <fullName evidence="6">Large ribosomal subunit protein uL23</fullName>
    </recommendedName>
</protein>
<gene>
    <name evidence="6" type="primary">rplW</name>
    <name evidence="7" type="ordered locus">Ccur_10000</name>
</gene>
<comment type="similarity">
    <text evidence="1 6">Belongs to the universal ribosomal protein uL23 family.</text>
</comment>
<sequence length="95" mass="10854">MKDPREVIIRPVISERSYDKMSENVYTFEVAKSANKVEIAQAVEAIFDVKVKKVNTLNVKPKPKRVRFHMGKTRSWKKAMVTLAEGDSIELFAAN</sequence>
<keyword evidence="5 6" id="KW-0687">Ribonucleoprotein</keyword>
<keyword evidence="8" id="KW-1185">Reference proteome</keyword>
<keyword evidence="3 6" id="KW-0694">RNA-binding</keyword>
<name>C7MP51_CRYCD</name>